<sequence length="234" mass="25944">MNRTDRLYAIVETLRAIAPRTRSARVLAQQYEVSVRTIERDISALQQASVPIYADTGRTGGYALDTSMSLPPLNFTPAEAVAVAVALRGVDHTPFGRSARSALRKIMAAMPSRDAGTVNELATRVRFFTAAEAQAAPAVPAVLSDALVHRHVLHLVYQDKQGELTEREVEPLMFLAGQQGWYLHGYCRLRQNQRVFRLDRIVAARDRGEPAPHRPDLRPPSDVPHNIALLSTFD</sequence>
<dbReference type="Pfam" id="PF08279">
    <property type="entry name" value="HTH_11"/>
    <property type="match status" value="1"/>
</dbReference>
<gene>
    <name evidence="3" type="ORF">FKR81_27885</name>
</gene>
<keyword evidence="4" id="KW-1185">Reference proteome</keyword>
<accession>A0A563EMJ0</accession>
<dbReference type="AlphaFoldDB" id="A0A563EMJ0"/>
<dbReference type="InterPro" id="IPR013196">
    <property type="entry name" value="HTH_11"/>
</dbReference>
<feature type="domain" description="WYL" evidence="2">
    <location>
        <begin position="141"/>
        <end position="205"/>
    </location>
</feature>
<dbReference type="InterPro" id="IPR026881">
    <property type="entry name" value="WYL_dom"/>
</dbReference>
<dbReference type="OrthoDB" id="3171994at2"/>
<feature type="domain" description="Helix-turn-helix type 11" evidence="1">
    <location>
        <begin position="6"/>
        <end position="62"/>
    </location>
</feature>
<protein>
    <submittedName>
        <fullName evidence="3">WYL domain-containing protein</fullName>
    </submittedName>
</protein>
<organism evidence="3 4">
    <name type="scientific">Lentzea tibetensis</name>
    <dbReference type="NCBI Taxonomy" id="2591470"/>
    <lineage>
        <taxon>Bacteria</taxon>
        <taxon>Bacillati</taxon>
        <taxon>Actinomycetota</taxon>
        <taxon>Actinomycetes</taxon>
        <taxon>Pseudonocardiales</taxon>
        <taxon>Pseudonocardiaceae</taxon>
        <taxon>Lentzea</taxon>
    </lineage>
</organism>
<name>A0A563EMJ0_9PSEU</name>
<dbReference type="InterPro" id="IPR036390">
    <property type="entry name" value="WH_DNA-bd_sf"/>
</dbReference>
<proteinExistence type="predicted"/>
<dbReference type="RefSeq" id="WP_146356121.1">
    <property type="nucleotide sequence ID" value="NZ_VOBR01000020.1"/>
</dbReference>
<dbReference type="PANTHER" id="PTHR34580:SF3">
    <property type="entry name" value="PROTEIN PAFB"/>
    <property type="match status" value="1"/>
</dbReference>
<evidence type="ECO:0000259" key="2">
    <source>
        <dbReference type="Pfam" id="PF13280"/>
    </source>
</evidence>
<dbReference type="SUPFAM" id="SSF46785">
    <property type="entry name" value="Winged helix' DNA-binding domain"/>
    <property type="match status" value="1"/>
</dbReference>
<dbReference type="Proteomes" id="UP000316639">
    <property type="component" value="Unassembled WGS sequence"/>
</dbReference>
<evidence type="ECO:0000259" key="1">
    <source>
        <dbReference type="Pfam" id="PF08279"/>
    </source>
</evidence>
<dbReference type="PANTHER" id="PTHR34580">
    <property type="match status" value="1"/>
</dbReference>
<evidence type="ECO:0000313" key="4">
    <source>
        <dbReference type="Proteomes" id="UP000316639"/>
    </source>
</evidence>
<dbReference type="EMBL" id="VOBR01000020">
    <property type="protein sequence ID" value="TWP48419.1"/>
    <property type="molecule type" value="Genomic_DNA"/>
</dbReference>
<dbReference type="PROSITE" id="PS52050">
    <property type="entry name" value="WYL"/>
    <property type="match status" value="1"/>
</dbReference>
<reference evidence="3 4" key="1">
    <citation type="submission" date="2019-07" db="EMBL/GenBank/DDBJ databases">
        <title>Lentzea xizangensis sp. nov., isolated from Qinghai-Tibetan Plateau Soils.</title>
        <authorList>
            <person name="Huang J."/>
        </authorList>
    </citation>
    <scope>NUCLEOTIDE SEQUENCE [LARGE SCALE GENOMIC DNA]</scope>
    <source>
        <strain evidence="3 4">FXJ1.1311</strain>
    </source>
</reference>
<dbReference type="InterPro" id="IPR036388">
    <property type="entry name" value="WH-like_DNA-bd_sf"/>
</dbReference>
<dbReference type="Pfam" id="PF13280">
    <property type="entry name" value="WYL"/>
    <property type="match status" value="1"/>
</dbReference>
<dbReference type="Gene3D" id="1.10.10.10">
    <property type="entry name" value="Winged helix-like DNA-binding domain superfamily/Winged helix DNA-binding domain"/>
    <property type="match status" value="1"/>
</dbReference>
<dbReference type="InterPro" id="IPR051534">
    <property type="entry name" value="CBASS_pafABC_assoc_protein"/>
</dbReference>
<evidence type="ECO:0000313" key="3">
    <source>
        <dbReference type="EMBL" id="TWP48419.1"/>
    </source>
</evidence>
<comment type="caution">
    <text evidence="3">The sequence shown here is derived from an EMBL/GenBank/DDBJ whole genome shotgun (WGS) entry which is preliminary data.</text>
</comment>